<keyword evidence="2" id="KW-1185">Reference proteome</keyword>
<evidence type="ECO:0000313" key="2">
    <source>
        <dbReference type="Proteomes" id="UP001196661"/>
    </source>
</evidence>
<gene>
    <name evidence="1" type="ORF">IXB28_15325</name>
</gene>
<proteinExistence type="predicted"/>
<name>A0ABS5Y6Y7_9CYAN</name>
<dbReference type="Proteomes" id="UP001196661">
    <property type="component" value="Unassembled WGS sequence"/>
</dbReference>
<sequence length="214" mass="23601">MADLPNSPLARLSNRNYTLIYAPTQPQRVAMPPGFEHRWQRAHAHLLRVAEQCYALATHGLTVYRQSAADGDFQAHQNVNVANFESLMANAPMASQVELTPVLTTVLEQYFAAKARAQLPANGEIVLVLLDSEPTDRLAIAKQIVAASQKLDHNDELGIGWVQVGDDFITKGFLVTLDDNLREKGAKFDIVDHKTIDQIIATDLVSFLTGVLND</sequence>
<dbReference type="PANTHER" id="PTHR34706">
    <property type="entry name" value="SLR1338 PROTEIN"/>
    <property type="match status" value="1"/>
</dbReference>
<comment type="caution">
    <text evidence="1">The sequence shown here is derived from an EMBL/GenBank/DDBJ whole genome shotgun (WGS) entry which is preliminary data.</text>
</comment>
<organism evidence="1 2">
    <name type="scientific">Leptothoe kymatousa TAU-MAC 1615</name>
    <dbReference type="NCBI Taxonomy" id="2364775"/>
    <lineage>
        <taxon>Bacteria</taxon>
        <taxon>Bacillati</taxon>
        <taxon>Cyanobacteriota</taxon>
        <taxon>Cyanophyceae</taxon>
        <taxon>Nodosilineales</taxon>
        <taxon>Cymatolegaceae</taxon>
        <taxon>Leptothoe</taxon>
        <taxon>Leptothoe kymatousa</taxon>
    </lineage>
</organism>
<dbReference type="EMBL" id="JADOER010000014">
    <property type="protein sequence ID" value="MBT9313583.1"/>
    <property type="molecule type" value="Genomic_DNA"/>
</dbReference>
<accession>A0ABS5Y6Y7</accession>
<protein>
    <recommendedName>
        <fullName evidence="3">VWFA domain-containing protein</fullName>
    </recommendedName>
</protein>
<reference evidence="1 2" key="1">
    <citation type="journal article" date="2021" name="Mar. Drugs">
        <title>Genome Reduction and Secondary Metabolism of the Marine Sponge-Associated Cyanobacterium Leptothoe.</title>
        <authorList>
            <person name="Konstantinou D."/>
            <person name="Popin R.V."/>
            <person name="Fewer D.P."/>
            <person name="Sivonen K."/>
            <person name="Gkelis S."/>
        </authorList>
    </citation>
    <scope>NUCLEOTIDE SEQUENCE [LARGE SCALE GENOMIC DNA]</scope>
    <source>
        <strain evidence="1 2">TAU-MAC 1615</strain>
    </source>
</reference>
<dbReference type="PANTHER" id="PTHR34706:SF1">
    <property type="entry name" value="VWFA DOMAIN-CONTAINING PROTEIN"/>
    <property type="match status" value="1"/>
</dbReference>
<evidence type="ECO:0000313" key="1">
    <source>
        <dbReference type="EMBL" id="MBT9313583.1"/>
    </source>
</evidence>
<evidence type="ECO:0008006" key="3">
    <source>
        <dbReference type="Google" id="ProtNLM"/>
    </source>
</evidence>
<dbReference type="RefSeq" id="WP_215619473.1">
    <property type="nucleotide sequence ID" value="NZ_JADOER010000014.1"/>
</dbReference>